<sequence length="105" mass="12249">MSLVLDMCQTLDIQDGRVPLRLICLLFRVNIPEFLQCIANRHIARRGPDNLDKIVVTGRVDITRPQSRFHTLWTDEVKLTGLNITQRRRLDGEMGQDMRHQLDLQ</sequence>
<name>A0A821SLF4_9NEOP</name>
<comment type="caution">
    <text evidence="1">The sequence shown here is derived from an EMBL/GenBank/DDBJ whole genome shotgun (WGS) entry which is preliminary data.</text>
</comment>
<dbReference type="AlphaFoldDB" id="A0A821SLF4"/>
<evidence type="ECO:0000313" key="2">
    <source>
        <dbReference type="Proteomes" id="UP000663880"/>
    </source>
</evidence>
<reference evidence="1" key="1">
    <citation type="submission" date="2021-02" db="EMBL/GenBank/DDBJ databases">
        <authorList>
            <person name="Steward A R."/>
        </authorList>
    </citation>
    <scope>NUCLEOTIDE SEQUENCE</scope>
</reference>
<gene>
    <name evidence="1" type="ORF">PMACD_LOCUS7686</name>
</gene>
<accession>A0A821SLF4</accession>
<protein>
    <submittedName>
        <fullName evidence="1">Uncharacterized protein</fullName>
    </submittedName>
</protein>
<proteinExistence type="predicted"/>
<dbReference type="EMBL" id="CAJOBZ010000019">
    <property type="protein sequence ID" value="CAF4858371.1"/>
    <property type="molecule type" value="Genomic_DNA"/>
</dbReference>
<evidence type="ECO:0000313" key="1">
    <source>
        <dbReference type="EMBL" id="CAF4858371.1"/>
    </source>
</evidence>
<keyword evidence="2" id="KW-1185">Reference proteome</keyword>
<dbReference type="Proteomes" id="UP000663880">
    <property type="component" value="Unassembled WGS sequence"/>
</dbReference>
<dbReference type="OrthoDB" id="425681at2759"/>
<organism evidence="1 2">
    <name type="scientific">Pieris macdunnoughi</name>
    <dbReference type="NCBI Taxonomy" id="345717"/>
    <lineage>
        <taxon>Eukaryota</taxon>
        <taxon>Metazoa</taxon>
        <taxon>Ecdysozoa</taxon>
        <taxon>Arthropoda</taxon>
        <taxon>Hexapoda</taxon>
        <taxon>Insecta</taxon>
        <taxon>Pterygota</taxon>
        <taxon>Neoptera</taxon>
        <taxon>Endopterygota</taxon>
        <taxon>Lepidoptera</taxon>
        <taxon>Glossata</taxon>
        <taxon>Ditrysia</taxon>
        <taxon>Papilionoidea</taxon>
        <taxon>Pieridae</taxon>
        <taxon>Pierinae</taxon>
        <taxon>Pieris</taxon>
    </lineage>
</organism>